<evidence type="ECO:0000313" key="2">
    <source>
        <dbReference type="Proteomes" id="UP000223738"/>
    </source>
</evidence>
<proteinExistence type="predicted"/>
<evidence type="ECO:0000313" key="1">
    <source>
        <dbReference type="EMBL" id="ANA49186.1"/>
    </source>
</evidence>
<accession>A0A1S5R1A0</accession>
<protein>
    <submittedName>
        <fullName evidence="1">Uncharacterized protein</fullName>
    </submittedName>
</protein>
<keyword evidence="2" id="KW-1185">Reference proteome</keyword>
<sequence length="52" mass="5394">MVLLGNRLSKIGGMGFSGDSLFSKSVIDKSQAKKSPPIKVGTLSQVLGSLTD</sequence>
<gene>
    <name evidence="1" type="ORF">PMW_61</name>
</gene>
<dbReference type="Proteomes" id="UP000223738">
    <property type="component" value="Segment"/>
</dbReference>
<name>A0A1S5R1A0_9CAUD</name>
<organism evidence="1 2">
    <name type="scientific">Pseudomonas phage phiPMW</name>
    <dbReference type="NCBI Taxonomy" id="1815582"/>
    <lineage>
        <taxon>Viruses</taxon>
        <taxon>Duplodnaviria</taxon>
        <taxon>Heunggongvirae</taxon>
        <taxon>Uroviricota</taxon>
        <taxon>Caudoviricetes</taxon>
        <taxon>Plaisancevirus</taxon>
        <taxon>Plaisancevirus PMW</taxon>
    </lineage>
</organism>
<dbReference type="EMBL" id="KU862660">
    <property type="protein sequence ID" value="ANA49186.1"/>
    <property type="molecule type" value="Genomic_DNA"/>
</dbReference>
<reference evidence="1 2" key="1">
    <citation type="submission" date="2016-03" db="EMBL/GenBank/DDBJ databases">
        <title>Characterization of pf16 and phiPMW: Two novel phages infecting Pseudomonas putida PpG1.</title>
        <authorList>
            <person name="Magill D.J."/>
            <person name="Krylov V.N."/>
            <person name="Allen C.C.R."/>
            <person name="McGrath J.W."/>
            <person name="Quinn J.P."/>
            <person name="Kulakov L.A."/>
        </authorList>
    </citation>
    <scope>NUCLEOTIDE SEQUENCE [LARGE SCALE GENOMIC DNA]</scope>
</reference>